<protein>
    <submittedName>
        <fullName evidence="1">Uncharacterized protein</fullName>
    </submittedName>
</protein>
<keyword evidence="2" id="KW-1185">Reference proteome</keyword>
<reference evidence="1 2" key="1">
    <citation type="submission" date="2019-06" db="EMBL/GenBank/DDBJ databases">
        <title>Draft genome of Streptomyces sedi sp. JCM16909.</title>
        <authorList>
            <person name="Klykleung N."/>
            <person name="Tanasupawat S."/>
            <person name="Kudo T."/>
            <person name="Yuki M."/>
            <person name="Ohkuma M."/>
        </authorList>
    </citation>
    <scope>NUCLEOTIDE SEQUENCE [LARGE SCALE GENOMIC DNA]</scope>
    <source>
        <strain evidence="1 2">JCM 16909</strain>
    </source>
</reference>
<dbReference type="Proteomes" id="UP000311713">
    <property type="component" value="Unassembled WGS sequence"/>
</dbReference>
<evidence type="ECO:0000313" key="1">
    <source>
        <dbReference type="EMBL" id="TNM30688.1"/>
    </source>
</evidence>
<proteinExistence type="predicted"/>
<name>A0A5C4V4K0_9ACTN</name>
<comment type="caution">
    <text evidence="1">The sequence shown here is derived from an EMBL/GenBank/DDBJ whole genome shotgun (WGS) entry which is preliminary data.</text>
</comment>
<dbReference type="RefSeq" id="WP_139644267.1">
    <property type="nucleotide sequence ID" value="NZ_BAAAZS010000015.1"/>
</dbReference>
<dbReference type="OrthoDB" id="4205934at2"/>
<evidence type="ECO:0000313" key="2">
    <source>
        <dbReference type="Proteomes" id="UP000311713"/>
    </source>
</evidence>
<dbReference type="AlphaFoldDB" id="A0A5C4V4K0"/>
<dbReference type="EMBL" id="VDGT01000007">
    <property type="protein sequence ID" value="TNM30688.1"/>
    <property type="molecule type" value="Genomic_DNA"/>
</dbReference>
<organism evidence="1 2">
    <name type="scientific">Streptomyces sedi</name>
    <dbReference type="NCBI Taxonomy" id="555059"/>
    <lineage>
        <taxon>Bacteria</taxon>
        <taxon>Bacillati</taxon>
        <taxon>Actinomycetota</taxon>
        <taxon>Actinomycetes</taxon>
        <taxon>Kitasatosporales</taxon>
        <taxon>Streptomycetaceae</taxon>
        <taxon>Streptomyces</taxon>
    </lineage>
</organism>
<accession>A0A5C4V4K0</accession>
<gene>
    <name evidence="1" type="ORF">FH715_11905</name>
</gene>
<sequence length="119" mass="12694">MVDGRVYGPNGEREFGEVQIGKGVRPMAQHGQLHVATGTLTLRDSGGGLIDEAPVSEVSANRVRFTGGRTVALRMGGDRYHVSPGWGDRGDLLTRRPERVAKAADDLLNLIETGGGTVR</sequence>